<proteinExistence type="predicted"/>
<keyword evidence="2" id="KW-1185">Reference proteome</keyword>
<keyword evidence="1" id="KW-0808">Transferase</keyword>
<sequence>MMWRRGKILGKGGSAMVYLAAVVLPTRSNDLLPSLIAVKSAPFYKSRCLAKEERLLSDFADCPHIIRCFGEDLTIEEDGEQWYNILLEYAAGGSLADRIQSFGRGLPESEVRHFTKSLLMGLSYIHKKGYVHCDIKPHNILLVEENDDLSMSLNGKRKRVQESTAKIADFGLAKRAGKKLKEKENKPRLRGTALYMAPESIRREEYEPHVDIWAVGCTVLQMLTGKEPWKCNKGTEIATILFRIGFSEKVPEIPSGLSKEAEDFLNKCLVRDPKSRWTADMLLGHPFVSAANESIKEERNRVVVLPKAAKPVPDSSFQSSFSLPKPYLLTSRLASDGLVSHSCVATRHSDGIDSEDFDEFHACKRQKRMEEDAEQVLSGTSYRLDALGQYWGIKRISEITNSNIAIEIFN</sequence>
<organism evidence="1 2">
    <name type="scientific">Camellia lanceoleosa</name>
    <dbReference type="NCBI Taxonomy" id="1840588"/>
    <lineage>
        <taxon>Eukaryota</taxon>
        <taxon>Viridiplantae</taxon>
        <taxon>Streptophyta</taxon>
        <taxon>Embryophyta</taxon>
        <taxon>Tracheophyta</taxon>
        <taxon>Spermatophyta</taxon>
        <taxon>Magnoliopsida</taxon>
        <taxon>eudicotyledons</taxon>
        <taxon>Gunneridae</taxon>
        <taxon>Pentapetalae</taxon>
        <taxon>asterids</taxon>
        <taxon>Ericales</taxon>
        <taxon>Theaceae</taxon>
        <taxon>Camellia</taxon>
    </lineage>
</organism>
<dbReference type="EMBL" id="CM045769">
    <property type="protein sequence ID" value="KAI7995635.1"/>
    <property type="molecule type" value="Genomic_DNA"/>
</dbReference>
<keyword evidence="1" id="KW-0418">Kinase</keyword>
<name>A0ACC0G5I0_9ERIC</name>
<evidence type="ECO:0000313" key="1">
    <source>
        <dbReference type="EMBL" id="KAI7995635.1"/>
    </source>
</evidence>
<comment type="caution">
    <text evidence="1">The sequence shown here is derived from an EMBL/GenBank/DDBJ whole genome shotgun (WGS) entry which is preliminary data.</text>
</comment>
<dbReference type="Proteomes" id="UP001060215">
    <property type="component" value="Chromosome 12"/>
</dbReference>
<accession>A0ACC0G5I0</accession>
<protein>
    <submittedName>
        <fullName evidence="1">Mitogen-activated protein kinase kinase kinase 17</fullName>
    </submittedName>
</protein>
<gene>
    <name evidence="1" type="ORF">LOK49_LG11G01966</name>
</gene>
<reference evidence="1 2" key="1">
    <citation type="journal article" date="2022" name="Plant J.">
        <title>Chromosome-level genome of Camellia lanceoleosa provides a valuable resource for understanding genome evolution and self-incompatibility.</title>
        <authorList>
            <person name="Gong W."/>
            <person name="Xiao S."/>
            <person name="Wang L."/>
            <person name="Liao Z."/>
            <person name="Chang Y."/>
            <person name="Mo W."/>
            <person name="Hu G."/>
            <person name="Li W."/>
            <person name="Zhao G."/>
            <person name="Zhu H."/>
            <person name="Hu X."/>
            <person name="Ji K."/>
            <person name="Xiang X."/>
            <person name="Song Q."/>
            <person name="Yuan D."/>
            <person name="Jin S."/>
            <person name="Zhang L."/>
        </authorList>
    </citation>
    <scope>NUCLEOTIDE SEQUENCE [LARGE SCALE GENOMIC DNA]</scope>
    <source>
        <strain evidence="1">SQ_2022a</strain>
    </source>
</reference>
<evidence type="ECO:0000313" key="2">
    <source>
        <dbReference type="Proteomes" id="UP001060215"/>
    </source>
</evidence>